<dbReference type="InterPro" id="IPR002197">
    <property type="entry name" value="HTH_Fis"/>
</dbReference>
<evidence type="ECO:0000256" key="2">
    <source>
        <dbReference type="ARBA" id="ARBA00022840"/>
    </source>
</evidence>
<dbReference type="InterPro" id="IPR009057">
    <property type="entry name" value="Homeodomain-like_sf"/>
</dbReference>
<dbReference type="PANTHER" id="PTHR32071">
    <property type="entry name" value="TRANSCRIPTIONAL REGULATORY PROTEIN"/>
    <property type="match status" value="1"/>
</dbReference>
<dbReference type="InterPro" id="IPR025943">
    <property type="entry name" value="Sigma_54_int_dom_ATP-bd_2"/>
</dbReference>
<dbReference type="InterPro" id="IPR058031">
    <property type="entry name" value="AAA_lid_NorR"/>
</dbReference>
<dbReference type="InterPro" id="IPR029016">
    <property type="entry name" value="GAF-like_dom_sf"/>
</dbReference>
<evidence type="ECO:0000313" key="7">
    <source>
        <dbReference type="EMBL" id="AZP11377.1"/>
    </source>
</evidence>
<dbReference type="CDD" id="cd00009">
    <property type="entry name" value="AAA"/>
    <property type="match status" value="1"/>
</dbReference>
<proteinExistence type="predicted"/>
<name>A0A3Q9BPC5_9BURK</name>
<dbReference type="Pfam" id="PF01590">
    <property type="entry name" value="GAF"/>
    <property type="match status" value="1"/>
</dbReference>
<dbReference type="Pfam" id="PF00158">
    <property type="entry name" value="Sigma54_activat"/>
    <property type="match status" value="1"/>
</dbReference>
<dbReference type="Proteomes" id="UP000275663">
    <property type="component" value="Chromosome"/>
</dbReference>
<dbReference type="EMBL" id="CP034464">
    <property type="protein sequence ID" value="AZP11377.1"/>
    <property type="molecule type" value="Genomic_DNA"/>
</dbReference>
<dbReference type="OrthoDB" id="9761705at2"/>
<keyword evidence="3" id="KW-0805">Transcription regulation</keyword>
<dbReference type="Gene3D" id="3.30.450.40">
    <property type="match status" value="1"/>
</dbReference>
<dbReference type="PROSITE" id="PS50045">
    <property type="entry name" value="SIGMA54_INTERACT_4"/>
    <property type="match status" value="1"/>
</dbReference>
<dbReference type="Gene3D" id="1.10.8.60">
    <property type="match status" value="1"/>
</dbReference>
<dbReference type="InterPro" id="IPR003593">
    <property type="entry name" value="AAA+_ATPase"/>
</dbReference>
<evidence type="ECO:0000259" key="6">
    <source>
        <dbReference type="PROSITE" id="PS50045"/>
    </source>
</evidence>
<dbReference type="GO" id="GO:0043565">
    <property type="term" value="F:sequence-specific DNA binding"/>
    <property type="evidence" value="ECO:0007669"/>
    <property type="project" value="InterPro"/>
</dbReference>
<dbReference type="RefSeq" id="WP_126126765.1">
    <property type="nucleotide sequence ID" value="NZ_CP034464.1"/>
</dbReference>
<dbReference type="PRINTS" id="PR01590">
    <property type="entry name" value="HTHFIS"/>
</dbReference>
<keyword evidence="1" id="KW-0547">Nucleotide-binding</keyword>
<evidence type="ECO:0000256" key="5">
    <source>
        <dbReference type="ARBA" id="ARBA00023163"/>
    </source>
</evidence>
<dbReference type="Pfam" id="PF25601">
    <property type="entry name" value="AAA_lid_14"/>
    <property type="match status" value="1"/>
</dbReference>
<sequence>MPTPLPALTLRQARLHLQEYGHCPSGIINERLLRSWQRSLAAGLQPVGGLRQTEHASGDELRQVLERNHELLSYSRPVMEYLFESVRDSQSVVVLADNRGTLMHTLGDAGFLNKAERVALASGASWHEDHRGTNAIGTALAETSEVEIHGAEHFLEHNGFLTCAAAPIMAADGSLMGILDISGDRHSGHPHTLNLVSMAVRMIENRLIVAGSKRQIRLHFHVHPEGIGTIAEAIVVLSEDGWIIGANRAALGLLHLGAHDLGAVQITSVLNVRLEHLLSQQNARAPQTITVHSHDGTRLAMQVHLDHSVLPAVSRRSTEAVATPYAAEDALSLLDSGDLRWRSAAEKTRRILDKPIPLIIQGESGVGKEFFAKAAHDSGPRCNGPFVAINCAAIPENLIEAELFGYQPGAFTGARREGSLGRLREANGGTLFLDEIGDMPLPMQSRLLRVLQERSVTPLGGGKTVAVDFALICATHCKLREQAEQGKFRYDLYYRINGLTVQLPALRERSDFQALTTQILRSLSPQQELHLKPGLLAQLAAHPWPGNLRQYSSVLRTAIAMLNPDETGIELAHLSDDIVEDLMLSAAANQAINPAVNPAMNATVNTAINQAINQTGATLPITQNLEQLSRKAIELALNSSRGNISQAARSLGISRQTLYRKINH</sequence>
<accession>A0A3Q9BPC5</accession>
<dbReference type="SUPFAM" id="SSF46689">
    <property type="entry name" value="Homeodomain-like"/>
    <property type="match status" value="1"/>
</dbReference>
<evidence type="ECO:0000256" key="4">
    <source>
        <dbReference type="ARBA" id="ARBA00023125"/>
    </source>
</evidence>
<dbReference type="SUPFAM" id="SSF52540">
    <property type="entry name" value="P-loop containing nucleoside triphosphate hydrolases"/>
    <property type="match status" value="1"/>
</dbReference>
<keyword evidence="5" id="KW-0804">Transcription</keyword>
<dbReference type="PROSITE" id="PS00675">
    <property type="entry name" value="SIGMA54_INTERACT_1"/>
    <property type="match status" value="1"/>
</dbReference>
<dbReference type="Gene3D" id="1.10.10.60">
    <property type="entry name" value="Homeodomain-like"/>
    <property type="match status" value="1"/>
</dbReference>
<dbReference type="GO" id="GO:0005524">
    <property type="term" value="F:ATP binding"/>
    <property type="evidence" value="ECO:0007669"/>
    <property type="project" value="UniProtKB-KW"/>
</dbReference>
<reference evidence="7 8" key="1">
    <citation type="journal article" date="2011" name="Int. J. Syst. Evol. Microbiol.">
        <title>Description of Undibacterium oligocarboniphilum sp. nov., isolated from purified water, and Undibacterium pigrum strain CCUG 49012 as the type strain of Undibacterium parvum sp. nov., and emended descriptions of the genus Undibacterium and the species Undibacterium pigrum.</title>
        <authorList>
            <person name="Eder W."/>
            <person name="Wanner G."/>
            <person name="Ludwig W."/>
            <person name="Busse H.J."/>
            <person name="Ziemke-Kageler F."/>
            <person name="Lang E."/>
        </authorList>
    </citation>
    <scope>NUCLEOTIDE SEQUENCE [LARGE SCALE GENOMIC DNA]</scope>
    <source>
        <strain evidence="7 8">DSM 23061</strain>
    </source>
</reference>
<feature type="domain" description="Sigma-54 factor interaction" evidence="6">
    <location>
        <begin position="346"/>
        <end position="560"/>
    </location>
</feature>
<dbReference type="PROSITE" id="PS00676">
    <property type="entry name" value="SIGMA54_INTERACT_2"/>
    <property type="match status" value="1"/>
</dbReference>
<dbReference type="InterPro" id="IPR002078">
    <property type="entry name" value="Sigma_54_int"/>
</dbReference>
<protein>
    <submittedName>
        <fullName evidence="7">Sigma-54-dependent Fis family transcriptional regulator</fullName>
    </submittedName>
</protein>
<dbReference type="Gene3D" id="3.40.50.300">
    <property type="entry name" value="P-loop containing nucleotide triphosphate hydrolases"/>
    <property type="match status" value="1"/>
</dbReference>
<dbReference type="InterPro" id="IPR025662">
    <property type="entry name" value="Sigma_54_int_dom_ATP-bd_1"/>
</dbReference>
<keyword evidence="4" id="KW-0238">DNA-binding</keyword>
<dbReference type="GO" id="GO:0006355">
    <property type="term" value="P:regulation of DNA-templated transcription"/>
    <property type="evidence" value="ECO:0007669"/>
    <property type="project" value="InterPro"/>
</dbReference>
<gene>
    <name evidence="7" type="ORF">EJN92_04780</name>
</gene>
<dbReference type="PANTHER" id="PTHR32071:SF77">
    <property type="entry name" value="TRANSCRIPTIONAL REGULATORY PROTEIN"/>
    <property type="match status" value="1"/>
</dbReference>
<keyword evidence="2" id="KW-0067">ATP-binding</keyword>
<dbReference type="FunFam" id="3.40.50.300:FF:000006">
    <property type="entry name" value="DNA-binding transcriptional regulator NtrC"/>
    <property type="match status" value="1"/>
</dbReference>
<dbReference type="SMART" id="SM00382">
    <property type="entry name" value="AAA"/>
    <property type="match status" value="1"/>
</dbReference>
<evidence type="ECO:0000256" key="1">
    <source>
        <dbReference type="ARBA" id="ARBA00022741"/>
    </source>
</evidence>
<evidence type="ECO:0000256" key="3">
    <source>
        <dbReference type="ARBA" id="ARBA00023015"/>
    </source>
</evidence>
<dbReference type="AlphaFoldDB" id="A0A3Q9BPC5"/>
<dbReference type="KEGG" id="upv:EJN92_04780"/>
<organism evidence="7 8">
    <name type="scientific">Undibacterium parvum</name>
    <dbReference type="NCBI Taxonomy" id="401471"/>
    <lineage>
        <taxon>Bacteria</taxon>
        <taxon>Pseudomonadati</taxon>
        <taxon>Pseudomonadota</taxon>
        <taxon>Betaproteobacteria</taxon>
        <taxon>Burkholderiales</taxon>
        <taxon>Oxalobacteraceae</taxon>
        <taxon>Undibacterium</taxon>
    </lineage>
</organism>
<dbReference type="Pfam" id="PF02954">
    <property type="entry name" value="HTH_8"/>
    <property type="match status" value="1"/>
</dbReference>
<keyword evidence="8" id="KW-1185">Reference proteome</keyword>
<dbReference type="InterPro" id="IPR027417">
    <property type="entry name" value="P-loop_NTPase"/>
</dbReference>
<dbReference type="InterPro" id="IPR003018">
    <property type="entry name" value="GAF"/>
</dbReference>
<evidence type="ECO:0000313" key="8">
    <source>
        <dbReference type="Proteomes" id="UP000275663"/>
    </source>
</evidence>